<sequence length="195" mass="22120">FEPSSVDFHNPNLLFGNLLEEGPVTTVDDHNPRNRPSIYMPRLSREIRHNSRRQRSRSRSPDFSRDAPRTPEFLREIDELLAEVEDRMPLPRVLGQTENPLTAAQIVANEHNHRVAQITVPQAPPSPPPPEQPTISCLVCLDSLATIQNSSRNLCSTVCGHVFCSSCIEAVVKQRKQCPVCRKKLTKKQYHPLFI</sequence>
<dbReference type="Proteomes" id="UP001445076">
    <property type="component" value="Unassembled WGS sequence"/>
</dbReference>
<evidence type="ECO:0000256" key="2">
    <source>
        <dbReference type="ARBA" id="ARBA00022771"/>
    </source>
</evidence>
<gene>
    <name evidence="7" type="ORF">OTU49_013898</name>
</gene>
<keyword evidence="3" id="KW-0862">Zinc</keyword>
<dbReference type="InterPro" id="IPR047134">
    <property type="entry name" value="RNF4"/>
</dbReference>
<evidence type="ECO:0000259" key="6">
    <source>
        <dbReference type="PROSITE" id="PS50089"/>
    </source>
</evidence>
<feature type="region of interest" description="Disordered" evidence="5">
    <location>
        <begin position="23"/>
        <end position="71"/>
    </location>
</feature>
<dbReference type="SUPFAM" id="SSF57850">
    <property type="entry name" value="RING/U-box"/>
    <property type="match status" value="1"/>
</dbReference>
<accession>A0AAW0YI00</accession>
<evidence type="ECO:0000256" key="4">
    <source>
        <dbReference type="PROSITE-ProRule" id="PRU00175"/>
    </source>
</evidence>
<protein>
    <recommendedName>
        <fullName evidence="6">RING-type domain-containing protein</fullName>
    </recommendedName>
</protein>
<dbReference type="EMBL" id="JARKIK010000006">
    <property type="protein sequence ID" value="KAK8751291.1"/>
    <property type="molecule type" value="Genomic_DNA"/>
</dbReference>
<dbReference type="PANTHER" id="PTHR23041">
    <property type="entry name" value="RING FINGER DOMAIN-CONTAINING"/>
    <property type="match status" value="1"/>
</dbReference>
<evidence type="ECO:0000256" key="1">
    <source>
        <dbReference type="ARBA" id="ARBA00022723"/>
    </source>
</evidence>
<dbReference type="AlphaFoldDB" id="A0AAW0YI00"/>
<dbReference type="InterPro" id="IPR013083">
    <property type="entry name" value="Znf_RING/FYVE/PHD"/>
</dbReference>
<comment type="caution">
    <text evidence="7">The sequence shown here is derived from an EMBL/GenBank/DDBJ whole genome shotgun (WGS) entry which is preliminary data.</text>
</comment>
<dbReference type="InterPro" id="IPR001841">
    <property type="entry name" value="Znf_RING"/>
</dbReference>
<proteinExistence type="predicted"/>
<dbReference type="GO" id="GO:0008270">
    <property type="term" value="F:zinc ion binding"/>
    <property type="evidence" value="ECO:0007669"/>
    <property type="project" value="UniProtKB-KW"/>
</dbReference>
<reference evidence="7 8" key="1">
    <citation type="journal article" date="2024" name="BMC Genomics">
        <title>Genome assembly of redclaw crayfish (Cherax quadricarinatus) provides insights into its immune adaptation and hypoxia tolerance.</title>
        <authorList>
            <person name="Liu Z."/>
            <person name="Zheng J."/>
            <person name="Li H."/>
            <person name="Fang K."/>
            <person name="Wang S."/>
            <person name="He J."/>
            <person name="Zhou D."/>
            <person name="Weng S."/>
            <person name="Chi M."/>
            <person name="Gu Z."/>
            <person name="He J."/>
            <person name="Li F."/>
            <person name="Wang M."/>
        </authorList>
    </citation>
    <scope>NUCLEOTIDE SEQUENCE [LARGE SCALE GENOMIC DNA]</scope>
    <source>
        <strain evidence="7">ZL_2023a</strain>
    </source>
</reference>
<evidence type="ECO:0000313" key="8">
    <source>
        <dbReference type="Proteomes" id="UP001445076"/>
    </source>
</evidence>
<dbReference type="PROSITE" id="PS00518">
    <property type="entry name" value="ZF_RING_1"/>
    <property type="match status" value="1"/>
</dbReference>
<keyword evidence="1" id="KW-0479">Metal-binding</keyword>
<keyword evidence="2 4" id="KW-0863">Zinc-finger</keyword>
<feature type="domain" description="RING-type" evidence="6">
    <location>
        <begin position="137"/>
        <end position="182"/>
    </location>
</feature>
<keyword evidence="8" id="KW-1185">Reference proteome</keyword>
<feature type="non-terminal residue" evidence="7">
    <location>
        <position position="1"/>
    </location>
</feature>
<dbReference type="PANTHER" id="PTHR23041:SF78">
    <property type="entry name" value="E3 UBIQUITIN-PROTEIN LIGASE RNF4"/>
    <property type="match status" value="1"/>
</dbReference>
<evidence type="ECO:0000313" key="7">
    <source>
        <dbReference type="EMBL" id="KAK8751291.1"/>
    </source>
</evidence>
<name>A0AAW0YI00_CHEQU</name>
<feature type="compositionally biased region" description="Basic and acidic residues" evidence="5">
    <location>
        <begin position="59"/>
        <end position="71"/>
    </location>
</feature>
<evidence type="ECO:0000256" key="3">
    <source>
        <dbReference type="ARBA" id="ARBA00022833"/>
    </source>
</evidence>
<dbReference type="Gene3D" id="3.30.40.10">
    <property type="entry name" value="Zinc/RING finger domain, C3HC4 (zinc finger)"/>
    <property type="match status" value="1"/>
</dbReference>
<dbReference type="Pfam" id="PF13639">
    <property type="entry name" value="zf-RING_2"/>
    <property type="match status" value="1"/>
</dbReference>
<dbReference type="PROSITE" id="PS50089">
    <property type="entry name" value="ZF_RING_2"/>
    <property type="match status" value="1"/>
</dbReference>
<evidence type="ECO:0000256" key="5">
    <source>
        <dbReference type="SAM" id="MobiDB-lite"/>
    </source>
</evidence>
<organism evidence="7 8">
    <name type="scientific">Cherax quadricarinatus</name>
    <name type="common">Australian red claw crayfish</name>
    <dbReference type="NCBI Taxonomy" id="27406"/>
    <lineage>
        <taxon>Eukaryota</taxon>
        <taxon>Metazoa</taxon>
        <taxon>Ecdysozoa</taxon>
        <taxon>Arthropoda</taxon>
        <taxon>Crustacea</taxon>
        <taxon>Multicrustacea</taxon>
        <taxon>Malacostraca</taxon>
        <taxon>Eumalacostraca</taxon>
        <taxon>Eucarida</taxon>
        <taxon>Decapoda</taxon>
        <taxon>Pleocyemata</taxon>
        <taxon>Astacidea</taxon>
        <taxon>Parastacoidea</taxon>
        <taxon>Parastacidae</taxon>
        <taxon>Cherax</taxon>
    </lineage>
</organism>
<dbReference type="SMART" id="SM00184">
    <property type="entry name" value="RING"/>
    <property type="match status" value="1"/>
</dbReference>
<dbReference type="InterPro" id="IPR017907">
    <property type="entry name" value="Znf_RING_CS"/>
</dbReference>